<evidence type="ECO:0000313" key="3">
    <source>
        <dbReference type="Proteomes" id="UP000078240"/>
    </source>
</evidence>
<feature type="compositionally biased region" description="Basic residues" evidence="1">
    <location>
        <begin position="120"/>
        <end position="132"/>
    </location>
</feature>
<reference evidence="2 3" key="1">
    <citation type="submission" date="2016-01" db="EMBL/GenBank/DDBJ databases">
        <title>Biosynthesis of antibiotic leucinostatins and their inhibition on Phytophthora in bio-control Purpureocillium lilacinum.</title>
        <authorList>
            <person name="Wang G."/>
            <person name="Liu Z."/>
            <person name="Lin R."/>
            <person name="Li E."/>
            <person name="Mao Z."/>
            <person name="Ling J."/>
            <person name="Yin W."/>
            <person name="Xie B."/>
        </authorList>
    </citation>
    <scope>NUCLEOTIDE SEQUENCE [LARGE SCALE GENOMIC DNA]</scope>
    <source>
        <strain evidence="2">PLBJ-1</strain>
    </source>
</reference>
<organism evidence="2 3">
    <name type="scientific">Purpureocillium lilacinum</name>
    <name type="common">Paecilomyces lilacinus</name>
    <dbReference type="NCBI Taxonomy" id="33203"/>
    <lineage>
        <taxon>Eukaryota</taxon>
        <taxon>Fungi</taxon>
        <taxon>Dikarya</taxon>
        <taxon>Ascomycota</taxon>
        <taxon>Pezizomycotina</taxon>
        <taxon>Sordariomycetes</taxon>
        <taxon>Hypocreomycetidae</taxon>
        <taxon>Hypocreales</taxon>
        <taxon>Ophiocordycipitaceae</taxon>
        <taxon>Purpureocillium</taxon>
    </lineage>
</organism>
<comment type="caution">
    <text evidence="2">The sequence shown here is derived from an EMBL/GenBank/DDBJ whole genome shotgun (WGS) entry which is preliminary data.</text>
</comment>
<dbReference type="AlphaFoldDB" id="A0A179GJ72"/>
<dbReference type="Proteomes" id="UP000078240">
    <property type="component" value="Unassembled WGS sequence"/>
</dbReference>
<proteinExistence type="predicted"/>
<evidence type="ECO:0000313" key="2">
    <source>
        <dbReference type="EMBL" id="OAQ77568.1"/>
    </source>
</evidence>
<name>A0A179GJ72_PURLI</name>
<evidence type="ECO:0000256" key="1">
    <source>
        <dbReference type="SAM" id="MobiDB-lite"/>
    </source>
</evidence>
<dbReference type="EMBL" id="LSBH01000006">
    <property type="protein sequence ID" value="OAQ77568.1"/>
    <property type="molecule type" value="Genomic_DNA"/>
</dbReference>
<sequence>MDDTACVWPAPVPSFRPVDLNRGPSCSAEALSCALLDDAAAQQTTRSLFPFWFCHFPFSVPFPFLTVLLLHAAHTHSEKEEGREKKRRTPYFYRRGHTSTTNQPTMIPPLPVHADSGRNKEKKKKKRKKKTTQKSLLYTYNARRAGTVLYQEAGEMGALDDGNAWEGEQDFTCWGLTEMDRAFAGSGRQRAGGLGYESL</sequence>
<feature type="compositionally biased region" description="Basic residues" evidence="1">
    <location>
        <begin position="85"/>
        <end position="97"/>
    </location>
</feature>
<accession>A0A179GJ72</accession>
<protein>
    <submittedName>
        <fullName evidence="2">Uncharacterized protein</fullName>
    </submittedName>
</protein>
<feature type="region of interest" description="Disordered" evidence="1">
    <location>
        <begin position="76"/>
        <end position="132"/>
    </location>
</feature>
<gene>
    <name evidence="2" type="ORF">VFPBJ_08040</name>
</gene>